<reference evidence="2" key="1">
    <citation type="thesis" date="2021" institute="BYU ScholarsArchive" country="Provo, UT, USA">
        <title>Applications of and Algorithms for Genome Assembly and Genomic Analyses with an Emphasis on Marine Teleosts.</title>
        <authorList>
            <person name="Pickett B.D."/>
        </authorList>
    </citation>
    <scope>NUCLEOTIDE SEQUENCE</scope>
    <source>
        <strain evidence="2">HI-2016</strain>
    </source>
</reference>
<evidence type="ECO:0000313" key="3">
    <source>
        <dbReference type="Proteomes" id="UP000824540"/>
    </source>
</evidence>
<dbReference type="Proteomes" id="UP000824540">
    <property type="component" value="Unassembled WGS sequence"/>
</dbReference>
<organism evidence="2 3">
    <name type="scientific">Albula glossodonta</name>
    <name type="common">roundjaw bonefish</name>
    <dbReference type="NCBI Taxonomy" id="121402"/>
    <lineage>
        <taxon>Eukaryota</taxon>
        <taxon>Metazoa</taxon>
        <taxon>Chordata</taxon>
        <taxon>Craniata</taxon>
        <taxon>Vertebrata</taxon>
        <taxon>Euteleostomi</taxon>
        <taxon>Actinopterygii</taxon>
        <taxon>Neopterygii</taxon>
        <taxon>Teleostei</taxon>
        <taxon>Albuliformes</taxon>
        <taxon>Albulidae</taxon>
        <taxon>Albula</taxon>
    </lineage>
</organism>
<evidence type="ECO:0000256" key="1">
    <source>
        <dbReference type="SAM" id="MobiDB-lite"/>
    </source>
</evidence>
<name>A0A8T2PXW5_9TELE</name>
<gene>
    <name evidence="2" type="ORF">JZ751_000952</name>
</gene>
<dbReference type="AlphaFoldDB" id="A0A8T2PXW5"/>
<evidence type="ECO:0000313" key="2">
    <source>
        <dbReference type="EMBL" id="KAG9356108.1"/>
    </source>
</evidence>
<comment type="caution">
    <text evidence="2">The sequence shown here is derived from an EMBL/GenBank/DDBJ whole genome shotgun (WGS) entry which is preliminary data.</text>
</comment>
<protein>
    <submittedName>
        <fullName evidence="2">Uncharacterized protein</fullName>
    </submittedName>
</protein>
<keyword evidence="3" id="KW-1185">Reference proteome</keyword>
<accession>A0A8T2PXW5</accession>
<sequence>MNYLGSRNAANSQTGYGPLSPRYYHDSTTDRIYKRRYTYISCSPPAAMPPRRRHVSLGRKRNGHLRVLTSCRHQRALLPQALSSSEEQEEGEGAQNLGAALRRNQVEDVVGPLGPEVEEGGQVSGNGLWRVEALGAGALSWELVTAAVVGVGEQTEGGLTLAIRILVTHRSRIRLSSQHRAFEGCDGGGRLAGCGMAVRAGAVLHAVVAVTGGVLGAHAIGT</sequence>
<feature type="region of interest" description="Disordered" evidence="1">
    <location>
        <begin position="1"/>
        <end position="22"/>
    </location>
</feature>
<dbReference type="EMBL" id="JAFBMS010000001">
    <property type="protein sequence ID" value="KAG9356108.1"/>
    <property type="molecule type" value="Genomic_DNA"/>
</dbReference>
<proteinExistence type="predicted"/>